<dbReference type="EMBL" id="MFGC01000012">
    <property type="protein sequence ID" value="OGF28297.1"/>
    <property type="molecule type" value="Genomic_DNA"/>
</dbReference>
<evidence type="ECO:0000256" key="1">
    <source>
        <dbReference type="SAM" id="MobiDB-lite"/>
    </source>
</evidence>
<sequence length="464" mass="51062">MKRKRNIIAVVSTFVLLLSYPNIGQSYEKVLTFQDPVVGYSADGCLGWEGYNPNFNGYHVADDFGTGIGTAVFAIAKGRVKYTLYDPNDLTGSDWLGLIIIEHELSNGEKVCSIYGHVKHVGINVGDDLDIQGSKIGEVMDYPAPNPDHIHFAIYTDSFGTTEGNYPSWCHGYLPSSTWPGKYFNPLAFVKIGRFANMSSEITLQFVKRYELKLGVPFTDVGGSIYVHDWNGITIQNFQNTDVNNRYGTDGQTALIYNAGQNKCWLVKEGFWGIYKVGQFHFPNGQAGNLFGPVYLGAPHEDEHQDAVNSDIQTQEFEQCWLQWRRSTGAFGIVWKSGYAPAGLQAFISYVVTLEGNNIVVIAGGPDTTPTPQATPTPTPVGSSGGNHPDPQQPGFPMNYVYTGSGYPVELQFNGNVPSAIVLKGVAQRSAADNPLVQIEFSQLGRYRNGLVEGKWMGKYEVTQ</sequence>
<dbReference type="STRING" id="1797995.A2242_04130"/>
<proteinExistence type="predicted"/>
<dbReference type="Gene3D" id="2.70.70.10">
    <property type="entry name" value="Glucose Permease (Domain IIA)"/>
    <property type="match status" value="1"/>
</dbReference>
<dbReference type="AlphaFoldDB" id="A0A1F5SNK1"/>
<accession>A0A1F5SNK1</accession>
<evidence type="ECO:0000313" key="3">
    <source>
        <dbReference type="EMBL" id="OGF28297.1"/>
    </source>
</evidence>
<evidence type="ECO:0000259" key="2">
    <source>
        <dbReference type="Pfam" id="PF01551"/>
    </source>
</evidence>
<reference evidence="3 4" key="1">
    <citation type="journal article" date="2016" name="Nat. Commun.">
        <title>Thousands of microbial genomes shed light on interconnected biogeochemical processes in an aquifer system.</title>
        <authorList>
            <person name="Anantharaman K."/>
            <person name="Brown C.T."/>
            <person name="Hug L.A."/>
            <person name="Sharon I."/>
            <person name="Castelle C.J."/>
            <person name="Probst A.J."/>
            <person name="Thomas B.C."/>
            <person name="Singh A."/>
            <person name="Wilkins M.J."/>
            <person name="Karaoz U."/>
            <person name="Brodie E.L."/>
            <person name="Williams K.H."/>
            <person name="Hubbard S.S."/>
            <person name="Banfield J.F."/>
        </authorList>
    </citation>
    <scope>NUCLEOTIDE SEQUENCE [LARGE SCALE GENOMIC DNA]</scope>
</reference>
<dbReference type="InterPro" id="IPR016047">
    <property type="entry name" value="M23ase_b-sheet_dom"/>
</dbReference>
<name>A0A1F5SNK1_9BACT</name>
<feature type="region of interest" description="Disordered" evidence="1">
    <location>
        <begin position="366"/>
        <end position="393"/>
    </location>
</feature>
<feature type="domain" description="M23ase beta-sheet core" evidence="2">
    <location>
        <begin position="59"/>
        <end position="157"/>
    </location>
</feature>
<gene>
    <name evidence="3" type="ORF">A2242_04130</name>
</gene>
<dbReference type="Proteomes" id="UP000178925">
    <property type="component" value="Unassembled WGS sequence"/>
</dbReference>
<organism evidence="3 4">
    <name type="scientific">Candidatus Falkowbacteria bacterium RIFOXYA2_FULL_47_9</name>
    <dbReference type="NCBI Taxonomy" id="1797995"/>
    <lineage>
        <taxon>Bacteria</taxon>
        <taxon>Candidatus Falkowiibacteriota</taxon>
    </lineage>
</organism>
<evidence type="ECO:0000313" key="4">
    <source>
        <dbReference type="Proteomes" id="UP000178925"/>
    </source>
</evidence>
<dbReference type="Pfam" id="PF01551">
    <property type="entry name" value="Peptidase_M23"/>
    <property type="match status" value="1"/>
</dbReference>
<dbReference type="CDD" id="cd12797">
    <property type="entry name" value="M23_peptidase"/>
    <property type="match status" value="1"/>
</dbReference>
<protein>
    <recommendedName>
        <fullName evidence="2">M23ase beta-sheet core domain-containing protein</fullName>
    </recommendedName>
</protein>
<comment type="caution">
    <text evidence="3">The sequence shown here is derived from an EMBL/GenBank/DDBJ whole genome shotgun (WGS) entry which is preliminary data.</text>
</comment>
<dbReference type="SUPFAM" id="SSF51261">
    <property type="entry name" value="Duplicated hybrid motif"/>
    <property type="match status" value="1"/>
</dbReference>
<dbReference type="InterPro" id="IPR011055">
    <property type="entry name" value="Dup_hybrid_motif"/>
</dbReference>